<dbReference type="InterPro" id="IPR032466">
    <property type="entry name" value="Metal_Hydrolase"/>
</dbReference>
<dbReference type="PANTHER" id="PTHR11409">
    <property type="entry name" value="ADENOSINE DEAMINASE"/>
    <property type="match status" value="1"/>
</dbReference>
<keyword evidence="4" id="KW-0479">Metal-binding</keyword>
<evidence type="ECO:0000256" key="5">
    <source>
        <dbReference type="ARBA" id="ARBA00022801"/>
    </source>
</evidence>
<protein>
    <recommendedName>
        <fullName evidence="3">adenosine deaminase</fullName>
        <ecNumber evidence="3">3.5.4.4</ecNumber>
    </recommendedName>
</protein>
<feature type="domain" description="Adenosine deaminase" evidence="9">
    <location>
        <begin position="220"/>
        <end position="448"/>
    </location>
</feature>
<evidence type="ECO:0000256" key="1">
    <source>
        <dbReference type="ARBA" id="ARBA00001947"/>
    </source>
</evidence>
<dbReference type="Proteomes" id="UP001589858">
    <property type="component" value="Unassembled WGS sequence"/>
</dbReference>
<dbReference type="EC" id="3.5.4.4" evidence="3"/>
<evidence type="ECO:0000256" key="3">
    <source>
        <dbReference type="ARBA" id="ARBA00012784"/>
    </source>
</evidence>
<comment type="similarity">
    <text evidence="2">Belongs to the metallo-dependent hydrolases superfamily. Adenosine and AMP deaminases family.</text>
</comment>
<feature type="region of interest" description="Disordered" evidence="7">
    <location>
        <begin position="499"/>
        <end position="520"/>
    </location>
</feature>
<evidence type="ECO:0000256" key="8">
    <source>
        <dbReference type="SAM" id="SignalP"/>
    </source>
</evidence>
<dbReference type="Gene3D" id="3.20.20.140">
    <property type="entry name" value="Metal-dependent hydrolases"/>
    <property type="match status" value="1"/>
</dbReference>
<dbReference type="Pfam" id="PF00962">
    <property type="entry name" value="A_deaminase"/>
    <property type="match status" value="1"/>
</dbReference>
<dbReference type="EMBL" id="JBHLTM010000085">
    <property type="protein sequence ID" value="MFC0687351.1"/>
    <property type="molecule type" value="Genomic_DNA"/>
</dbReference>
<feature type="chain" id="PRO_5046673445" description="adenosine deaminase" evidence="8">
    <location>
        <begin position="19"/>
        <end position="520"/>
    </location>
</feature>
<comment type="caution">
    <text evidence="10">The sequence shown here is derived from an EMBL/GenBank/DDBJ whole genome shotgun (WGS) entry which is preliminary data.</text>
</comment>
<keyword evidence="11" id="KW-1185">Reference proteome</keyword>
<proteinExistence type="inferred from homology"/>
<evidence type="ECO:0000256" key="2">
    <source>
        <dbReference type="ARBA" id="ARBA00006676"/>
    </source>
</evidence>
<keyword evidence="6" id="KW-0862">Zinc</keyword>
<accession>A0ABV6SDL3</accession>
<gene>
    <name evidence="10" type="ORF">ACFFF8_22440</name>
</gene>
<dbReference type="InterPro" id="IPR001365">
    <property type="entry name" value="A_deaminase_dom"/>
</dbReference>
<evidence type="ECO:0000313" key="10">
    <source>
        <dbReference type="EMBL" id="MFC0687351.1"/>
    </source>
</evidence>
<evidence type="ECO:0000313" key="11">
    <source>
        <dbReference type="Proteomes" id="UP001589858"/>
    </source>
</evidence>
<evidence type="ECO:0000256" key="4">
    <source>
        <dbReference type="ARBA" id="ARBA00022723"/>
    </source>
</evidence>
<name>A0ABV6SDL3_9SPHN</name>
<keyword evidence="5" id="KW-0378">Hydrolase</keyword>
<evidence type="ECO:0000256" key="6">
    <source>
        <dbReference type="ARBA" id="ARBA00022833"/>
    </source>
</evidence>
<dbReference type="InterPro" id="IPR006330">
    <property type="entry name" value="Ado/ade_deaminase"/>
</dbReference>
<dbReference type="PANTHER" id="PTHR11409:SF43">
    <property type="entry name" value="ADENOSINE DEAMINASE"/>
    <property type="match status" value="1"/>
</dbReference>
<evidence type="ECO:0000256" key="7">
    <source>
        <dbReference type="SAM" id="MobiDB-lite"/>
    </source>
</evidence>
<organism evidence="10 11">
    <name type="scientific">Novosphingobium clariflavum</name>
    <dbReference type="NCBI Taxonomy" id="2029884"/>
    <lineage>
        <taxon>Bacteria</taxon>
        <taxon>Pseudomonadati</taxon>
        <taxon>Pseudomonadota</taxon>
        <taxon>Alphaproteobacteria</taxon>
        <taxon>Sphingomonadales</taxon>
        <taxon>Sphingomonadaceae</taxon>
        <taxon>Novosphingobium</taxon>
    </lineage>
</organism>
<dbReference type="SUPFAM" id="SSF51556">
    <property type="entry name" value="Metallo-dependent hydrolases"/>
    <property type="match status" value="1"/>
</dbReference>
<reference evidence="10 11" key="1">
    <citation type="submission" date="2024-09" db="EMBL/GenBank/DDBJ databases">
        <authorList>
            <person name="Sun Q."/>
            <person name="Mori K."/>
        </authorList>
    </citation>
    <scope>NUCLEOTIDE SEQUENCE [LARGE SCALE GENOMIC DNA]</scope>
    <source>
        <strain evidence="10 11">CICC 11035S</strain>
    </source>
</reference>
<keyword evidence="8" id="KW-0732">Signal</keyword>
<evidence type="ECO:0000259" key="9">
    <source>
        <dbReference type="Pfam" id="PF00962"/>
    </source>
</evidence>
<comment type="cofactor">
    <cofactor evidence="1">
        <name>Zn(2+)</name>
        <dbReference type="ChEBI" id="CHEBI:29105"/>
    </cofactor>
</comment>
<sequence>MKRLLASMLLAASVLASASAARADAAGEARAARVMDALSGNAAMLRTFLQAMPKGGDLHNHLGGTPSAEDWLDWAGKAGFCAGADLALVPPPCAEADKITRLASDRPFAYAKLVDHLGTRGWQHGIGADEVSGHTQFFISFDRFGPAARGQMAQAMMVALRTTAGDHGLYLELMHNPEVMMASILAAPDVPLDEAGLAARYAAEMKALAPVIAQARAELDGDEAAVRKGLACGTAAADPACGVALHYLASGFRALPPAQAFRSLILSFALADADPRYVGINLVQPEDWPVALRDYDLHMAMVRFLAARYPKVHRTLHAGELAFGQVPPAAMKNHMRKAIAAGAERIGHGSGIAYEDDAPATLRRMAADHIAVEVNLTSNDVILGVTGGAHPITLYRRFGVPVTLSTDDQGILRTDLTHEYERAVREQGLTYADLKKVARDSLEFGFMPGSGVWRDRRAGEPVAACASGFAAPACRALLAGSQKARLEAELEARFDRFEAGMDDWNPAPGSPSERAPGKSE</sequence>
<feature type="signal peptide" evidence="8">
    <location>
        <begin position="1"/>
        <end position="18"/>
    </location>
</feature>
<dbReference type="RefSeq" id="WP_267219878.1">
    <property type="nucleotide sequence ID" value="NZ_JAPCWC010000005.1"/>
</dbReference>